<evidence type="ECO:0000313" key="2">
    <source>
        <dbReference type="Proteomes" id="UP000055136"/>
    </source>
</evidence>
<accession>A0A0S2T9J7</accession>
<dbReference type="AlphaFoldDB" id="A0A0S2T9J7"/>
<name>A0A0S2T9J7_9GAMM</name>
<dbReference type="EMBL" id="CP013099">
    <property type="protein sequence ID" value="ALP51828.1"/>
    <property type="molecule type" value="Genomic_DNA"/>
</dbReference>
<keyword evidence="2" id="KW-1185">Reference proteome</keyword>
<dbReference type="Proteomes" id="UP000055136">
    <property type="component" value="Chromosome"/>
</dbReference>
<gene>
    <name evidence="1" type="ORF">Tel_01005</name>
</gene>
<dbReference type="STRING" id="1748243.Tel_01005"/>
<evidence type="ECO:0008006" key="3">
    <source>
        <dbReference type="Google" id="ProtNLM"/>
    </source>
</evidence>
<evidence type="ECO:0000313" key="1">
    <source>
        <dbReference type="EMBL" id="ALP51828.1"/>
    </source>
</evidence>
<sequence length="192" mass="21711">MALAGVLSSASALAASRGLILSQDSAQLYYLSDINDTLLRNSRQQLSLIVAKEQDPRNLLLQADAELLDYQRQVLGTRTLSPKAGLIYGNSHDQDYGALLAGAILRQPPSAERHHEWLVELFLAPHLGSHKESGNEWRMDFEWTWGFRIQVNYPLPDQAELNLGFRKIEVDLHERQPSSFETGLFFGLSYRF</sequence>
<proteinExistence type="predicted"/>
<dbReference type="KEGG" id="tee:Tel_01005"/>
<protein>
    <recommendedName>
        <fullName evidence="3">Outer membrane protein beta-barrel domain-containing protein</fullName>
    </recommendedName>
</protein>
<organism evidence="1 2">
    <name type="scientific">Candidatus Tenderia electrophaga</name>
    <dbReference type="NCBI Taxonomy" id="1748243"/>
    <lineage>
        <taxon>Bacteria</taxon>
        <taxon>Pseudomonadati</taxon>
        <taxon>Pseudomonadota</taxon>
        <taxon>Gammaproteobacteria</taxon>
        <taxon>Candidatus Tenderiales</taxon>
        <taxon>Candidatus Tenderiaceae</taxon>
        <taxon>Candidatus Tenderia</taxon>
    </lineage>
</organism>
<reference evidence="1" key="1">
    <citation type="submission" date="2015-10" db="EMBL/GenBank/DDBJ databases">
        <title>Description of Candidatus Tenderia electrophaga gen. nov, sp. nov., an Uncultivated Electroautotroph from a Biocathode Enrichment.</title>
        <authorList>
            <person name="Eddie B.J."/>
            <person name="Malanoski A.P."/>
            <person name="Wang Z."/>
            <person name="Hall R.J."/>
            <person name="Oh S.D."/>
            <person name="Heiner C."/>
            <person name="Lin B."/>
            <person name="Strycharz-Glaven S.M."/>
        </authorList>
    </citation>
    <scope>NUCLEOTIDE SEQUENCE [LARGE SCALE GENOMIC DNA]</scope>
    <source>
        <strain evidence="1">NRL1</strain>
    </source>
</reference>